<dbReference type="Proteomes" id="UP000470771">
    <property type="component" value="Unassembled WGS sequence"/>
</dbReference>
<evidence type="ECO:0000256" key="6">
    <source>
        <dbReference type="SAM" id="SignalP"/>
    </source>
</evidence>
<dbReference type="InterPro" id="IPR006665">
    <property type="entry name" value="OmpA-like"/>
</dbReference>
<feature type="domain" description="OmpA-like" evidence="7">
    <location>
        <begin position="97"/>
        <end position="215"/>
    </location>
</feature>
<dbReference type="AlphaFoldDB" id="A0A6N9NJQ3"/>
<keyword evidence="5" id="KW-0812">Transmembrane</keyword>
<reference evidence="8 9" key="1">
    <citation type="submission" date="2019-12" db="EMBL/GenBank/DDBJ databases">
        <authorList>
            <person name="Zhao J."/>
        </authorList>
    </citation>
    <scope>NUCLEOTIDE SEQUENCE [LARGE SCALE GENOMIC DNA]</scope>
    <source>
        <strain evidence="8 9">S-15</strain>
    </source>
</reference>
<evidence type="ECO:0000313" key="9">
    <source>
        <dbReference type="Proteomes" id="UP000470771"/>
    </source>
</evidence>
<dbReference type="RefSeq" id="WP_160633872.1">
    <property type="nucleotide sequence ID" value="NZ_WWNE01000012.1"/>
</dbReference>
<evidence type="ECO:0000256" key="1">
    <source>
        <dbReference type="ARBA" id="ARBA00004442"/>
    </source>
</evidence>
<dbReference type="InterPro" id="IPR036737">
    <property type="entry name" value="OmpA-like_sf"/>
</dbReference>
<dbReference type="InterPro" id="IPR050330">
    <property type="entry name" value="Bact_OuterMem_StrucFunc"/>
</dbReference>
<evidence type="ECO:0000256" key="5">
    <source>
        <dbReference type="SAM" id="Phobius"/>
    </source>
</evidence>
<gene>
    <name evidence="8" type="ORF">GQN54_12390</name>
</gene>
<comment type="caution">
    <text evidence="8">The sequence shown here is derived from an EMBL/GenBank/DDBJ whole genome shotgun (WGS) entry which is preliminary data.</text>
</comment>
<dbReference type="GO" id="GO:0009279">
    <property type="term" value="C:cell outer membrane"/>
    <property type="evidence" value="ECO:0007669"/>
    <property type="project" value="UniProtKB-SubCell"/>
</dbReference>
<keyword evidence="6" id="KW-0732">Signal</keyword>
<sequence>MKINLKQKAIMVSLSMTIAAATITSCGTSKGVQGGAAGAAGGAIIGGIIGENNGSTATGAILGAVIGGAAGGAIGAYMDKQAKEIEKDIEGADVERVGEGIKITFDSGLLFGVDKSTLNESTKENLRELAQTLQKYEDTQILIEGHTDNTGSEEYNKKLSDRRADAVADYIKGLGVSGSRISTVGYGEAQPLESNDTEAGKQANRRVEMAIFANKKLQKAAERGEQLDE</sequence>
<keyword evidence="2 4" id="KW-0472">Membrane</keyword>
<feature type="chain" id="PRO_5026907191" evidence="6">
    <location>
        <begin position="22"/>
        <end position="229"/>
    </location>
</feature>
<dbReference type="PROSITE" id="PS51123">
    <property type="entry name" value="OMPA_2"/>
    <property type="match status" value="1"/>
</dbReference>
<dbReference type="PROSITE" id="PS51257">
    <property type="entry name" value="PROKAR_LIPOPROTEIN"/>
    <property type="match status" value="1"/>
</dbReference>
<organism evidence="8 9">
    <name type="scientific">Acidiluteibacter ferrifornacis</name>
    <dbReference type="NCBI Taxonomy" id="2692424"/>
    <lineage>
        <taxon>Bacteria</taxon>
        <taxon>Pseudomonadati</taxon>
        <taxon>Bacteroidota</taxon>
        <taxon>Flavobacteriia</taxon>
        <taxon>Flavobacteriales</taxon>
        <taxon>Cryomorphaceae</taxon>
        <taxon>Acidiluteibacter</taxon>
    </lineage>
</organism>
<dbReference type="CDD" id="cd07185">
    <property type="entry name" value="OmpA_C-like"/>
    <property type="match status" value="1"/>
</dbReference>
<evidence type="ECO:0000313" key="8">
    <source>
        <dbReference type="EMBL" id="NBG66918.1"/>
    </source>
</evidence>
<dbReference type="Pfam" id="PF00691">
    <property type="entry name" value="OmpA"/>
    <property type="match status" value="1"/>
</dbReference>
<name>A0A6N9NJQ3_9FLAO</name>
<dbReference type="InterPro" id="IPR006664">
    <property type="entry name" value="OMP_bac"/>
</dbReference>
<keyword evidence="3" id="KW-0998">Cell outer membrane</keyword>
<dbReference type="PRINTS" id="PR01023">
    <property type="entry name" value="NAFLGMOTY"/>
</dbReference>
<feature type="transmembrane region" description="Helical" evidence="5">
    <location>
        <begin position="57"/>
        <end position="77"/>
    </location>
</feature>
<dbReference type="PANTHER" id="PTHR30329:SF21">
    <property type="entry name" value="LIPOPROTEIN YIAD-RELATED"/>
    <property type="match status" value="1"/>
</dbReference>
<dbReference type="SUPFAM" id="SSF103088">
    <property type="entry name" value="OmpA-like"/>
    <property type="match status" value="1"/>
</dbReference>
<evidence type="ECO:0000256" key="3">
    <source>
        <dbReference type="ARBA" id="ARBA00023237"/>
    </source>
</evidence>
<feature type="signal peptide" evidence="6">
    <location>
        <begin position="1"/>
        <end position="21"/>
    </location>
</feature>
<evidence type="ECO:0000256" key="4">
    <source>
        <dbReference type="PROSITE-ProRule" id="PRU00473"/>
    </source>
</evidence>
<accession>A0A6N9NJQ3</accession>
<proteinExistence type="predicted"/>
<dbReference type="PRINTS" id="PR01021">
    <property type="entry name" value="OMPADOMAIN"/>
</dbReference>
<dbReference type="EMBL" id="WWNE01000012">
    <property type="protein sequence ID" value="NBG66918.1"/>
    <property type="molecule type" value="Genomic_DNA"/>
</dbReference>
<dbReference type="InterPro" id="IPR039567">
    <property type="entry name" value="Gly-zipper"/>
</dbReference>
<dbReference type="Gene3D" id="3.30.1330.60">
    <property type="entry name" value="OmpA-like domain"/>
    <property type="match status" value="1"/>
</dbReference>
<evidence type="ECO:0000259" key="7">
    <source>
        <dbReference type="PROSITE" id="PS51123"/>
    </source>
</evidence>
<dbReference type="PANTHER" id="PTHR30329">
    <property type="entry name" value="STATOR ELEMENT OF FLAGELLAR MOTOR COMPLEX"/>
    <property type="match status" value="1"/>
</dbReference>
<keyword evidence="5" id="KW-1133">Transmembrane helix</keyword>
<keyword evidence="9" id="KW-1185">Reference proteome</keyword>
<dbReference type="Pfam" id="PF13488">
    <property type="entry name" value="Gly-zipper_Omp"/>
    <property type="match status" value="1"/>
</dbReference>
<evidence type="ECO:0000256" key="2">
    <source>
        <dbReference type="ARBA" id="ARBA00023136"/>
    </source>
</evidence>
<comment type="subcellular location">
    <subcellularLocation>
        <location evidence="1">Cell outer membrane</location>
    </subcellularLocation>
</comment>
<protein>
    <submittedName>
        <fullName evidence="8">OmpA family protein</fullName>
    </submittedName>
</protein>